<organism evidence="1 2">
    <name type="scientific">Funneliformis geosporum</name>
    <dbReference type="NCBI Taxonomy" id="1117311"/>
    <lineage>
        <taxon>Eukaryota</taxon>
        <taxon>Fungi</taxon>
        <taxon>Fungi incertae sedis</taxon>
        <taxon>Mucoromycota</taxon>
        <taxon>Glomeromycotina</taxon>
        <taxon>Glomeromycetes</taxon>
        <taxon>Glomerales</taxon>
        <taxon>Glomeraceae</taxon>
        <taxon>Funneliformis</taxon>
    </lineage>
</organism>
<dbReference type="Proteomes" id="UP001153678">
    <property type="component" value="Unassembled WGS sequence"/>
</dbReference>
<gene>
    <name evidence="1" type="ORF">FWILDA_LOCUS8745</name>
</gene>
<comment type="caution">
    <text evidence="1">The sequence shown here is derived from an EMBL/GenBank/DDBJ whole genome shotgun (WGS) entry which is preliminary data.</text>
</comment>
<accession>A0A9W4SRB6</accession>
<dbReference type="EMBL" id="CAMKVN010001913">
    <property type="protein sequence ID" value="CAI2178755.1"/>
    <property type="molecule type" value="Genomic_DNA"/>
</dbReference>
<evidence type="ECO:0000313" key="1">
    <source>
        <dbReference type="EMBL" id="CAI2178755.1"/>
    </source>
</evidence>
<keyword evidence="2" id="KW-1185">Reference proteome</keyword>
<dbReference type="AlphaFoldDB" id="A0A9W4SRB6"/>
<evidence type="ECO:0000313" key="2">
    <source>
        <dbReference type="Proteomes" id="UP001153678"/>
    </source>
</evidence>
<protein>
    <submittedName>
        <fullName evidence="1">5563_t:CDS:1</fullName>
    </submittedName>
</protein>
<reference evidence="1" key="1">
    <citation type="submission" date="2022-08" db="EMBL/GenBank/DDBJ databases">
        <authorList>
            <person name="Kallberg Y."/>
            <person name="Tangrot J."/>
            <person name="Rosling A."/>
        </authorList>
    </citation>
    <scope>NUCLEOTIDE SEQUENCE</scope>
    <source>
        <strain evidence="1">Wild A</strain>
    </source>
</reference>
<sequence>MSTTVTTVIANNDVDEDMIVVHQSKSELLKIQPHIVVEIIEIIRNFITNHPKYLMKFSICMQRS</sequence>
<name>A0A9W4SRB6_9GLOM</name>
<proteinExistence type="predicted"/>